<protein>
    <submittedName>
        <fullName evidence="1">Putative tail fiber protein</fullName>
    </submittedName>
</protein>
<proteinExistence type="predicted"/>
<dbReference type="CDD" id="cd19958">
    <property type="entry name" value="pyocin_knob"/>
    <property type="match status" value="1"/>
</dbReference>
<name>A0A8S5U8G9_9CAUD</name>
<evidence type="ECO:0000313" key="1">
    <source>
        <dbReference type="EMBL" id="DAF90706.1"/>
    </source>
</evidence>
<reference evidence="1" key="1">
    <citation type="journal article" date="2021" name="Proc. Natl. Acad. Sci. U.S.A.">
        <title>A Catalog of Tens of Thousands of Viruses from Human Metagenomes Reveals Hidden Associations with Chronic Diseases.</title>
        <authorList>
            <person name="Tisza M.J."/>
            <person name="Buck C.B."/>
        </authorList>
    </citation>
    <scope>NUCLEOTIDE SEQUENCE</scope>
    <source>
        <strain evidence="1">Ctdxt3</strain>
    </source>
</reference>
<accession>A0A8S5U8G9</accession>
<organism evidence="1">
    <name type="scientific">Podoviridae sp. ctdxt3</name>
    <dbReference type="NCBI Taxonomy" id="2825263"/>
    <lineage>
        <taxon>Viruses</taxon>
        <taxon>Duplodnaviria</taxon>
        <taxon>Heunggongvirae</taxon>
        <taxon>Uroviricota</taxon>
        <taxon>Caudoviricetes</taxon>
    </lineage>
</organism>
<sequence length="546" mass="59689">MIEDSCKVPREDLDDGFNPCRKQVVENGELCQYAHMYDVMNERYDREEDTSYLNSVKRDKITSSTPVLLAGNNTQIYANSTNGEGRVNMLPSSAFNNPDNHTEASIPSAKAVADYVTANIPDISALEAEIEGKLDKEGAGSYNRIYTVDKDGTQYTTPIASIVTPNGYIPNNNAITDYAPIPLPISKGGTGGNTPYVTDDLDNSAIFVMHDAPNNRYDAAPMSALTGYLDERYYGVNGIYLQAGDDLNNLKVQGRWYANTDSIASKILNKPQEVSFVFTVFNIGCSDKNQYIRQFLQSAAHSNIYTRNFIEPDTWTDWVLIYPTAAPTIPNPLPVDQGGTGAQKRSLKTAAGLTLIPVIDSIGASGALNGYTSVTNIATFITTNKIRPEIEAAFESRTADAVADNDLLPTNALMMDYVDGSLINYTDITVSGGDVPTVIYNRVRLKNNRIYGDCDFKVNSKGDDGGVKVNIIINGTDIGIPPVFTKFILSNKPLLVHKSSNTIIEGKNIYNVSNGKVIVQFNIGDFNTGEFIFVVDSVFTGYNQPM</sequence>
<dbReference type="EMBL" id="BK016035">
    <property type="protein sequence ID" value="DAF90706.1"/>
    <property type="molecule type" value="Genomic_DNA"/>
</dbReference>